<keyword evidence="2" id="KW-1185">Reference proteome</keyword>
<gene>
    <name evidence="1" type="ORF">GMARGA_LOCUS8794</name>
</gene>
<dbReference type="EMBL" id="CAJVQB010004581">
    <property type="protein sequence ID" value="CAG8640042.1"/>
    <property type="molecule type" value="Genomic_DNA"/>
</dbReference>
<reference evidence="1 2" key="1">
    <citation type="submission" date="2021-06" db="EMBL/GenBank/DDBJ databases">
        <authorList>
            <person name="Kallberg Y."/>
            <person name="Tangrot J."/>
            <person name="Rosling A."/>
        </authorList>
    </citation>
    <scope>NUCLEOTIDE SEQUENCE [LARGE SCALE GENOMIC DNA]</scope>
    <source>
        <strain evidence="1 2">120-4 pot B 10/14</strain>
    </source>
</reference>
<organism evidence="1 2">
    <name type="scientific">Gigaspora margarita</name>
    <dbReference type="NCBI Taxonomy" id="4874"/>
    <lineage>
        <taxon>Eukaryota</taxon>
        <taxon>Fungi</taxon>
        <taxon>Fungi incertae sedis</taxon>
        <taxon>Mucoromycota</taxon>
        <taxon>Glomeromycotina</taxon>
        <taxon>Glomeromycetes</taxon>
        <taxon>Diversisporales</taxon>
        <taxon>Gigasporaceae</taxon>
        <taxon>Gigaspora</taxon>
    </lineage>
</organism>
<accession>A0ABN7UQA4</accession>
<proteinExistence type="predicted"/>
<sequence>MPSQKLQEKVSNLMIPDLAKKKKGILKSKTGRKTKSDKEKSLCQNLYLLKMQEKRPRPTRTTC</sequence>
<comment type="caution">
    <text evidence="1">The sequence shown here is derived from an EMBL/GenBank/DDBJ whole genome shotgun (WGS) entry which is preliminary data.</text>
</comment>
<evidence type="ECO:0000313" key="2">
    <source>
        <dbReference type="Proteomes" id="UP000789901"/>
    </source>
</evidence>
<evidence type="ECO:0000313" key="1">
    <source>
        <dbReference type="EMBL" id="CAG8640042.1"/>
    </source>
</evidence>
<name>A0ABN7UQA4_GIGMA</name>
<dbReference type="Proteomes" id="UP000789901">
    <property type="component" value="Unassembled WGS sequence"/>
</dbReference>
<protein>
    <submittedName>
        <fullName evidence="1">31616_t:CDS:1</fullName>
    </submittedName>
</protein>